<keyword evidence="1" id="KW-0677">Repeat</keyword>
<dbReference type="PANTHER" id="PTHR22904">
    <property type="entry name" value="TPR REPEAT CONTAINING PROTEIN"/>
    <property type="match status" value="1"/>
</dbReference>
<evidence type="ECO:0000313" key="6">
    <source>
        <dbReference type="EMBL" id="KAK7236268.1"/>
    </source>
</evidence>
<evidence type="ECO:0000256" key="1">
    <source>
        <dbReference type="ARBA" id="ARBA00022737"/>
    </source>
</evidence>
<reference evidence="6 7" key="1">
    <citation type="submission" date="2024-03" db="EMBL/GenBank/DDBJ databases">
        <title>Aureococcus anophagefferens CCMP1851 and Kratosvirus quantuckense: Draft genome of a second virus-susceptible host strain in the model system.</title>
        <authorList>
            <person name="Chase E."/>
            <person name="Truchon A.R."/>
            <person name="Schepens W."/>
            <person name="Wilhelm S.W."/>
        </authorList>
    </citation>
    <scope>NUCLEOTIDE SEQUENCE [LARGE SCALE GENOMIC DNA]</scope>
    <source>
        <strain evidence="6 7">CCMP1851</strain>
    </source>
</reference>
<proteinExistence type="predicted"/>
<dbReference type="InterPro" id="IPR019734">
    <property type="entry name" value="TPR_rpt"/>
</dbReference>
<feature type="transmembrane region" description="Helical" evidence="5">
    <location>
        <begin position="272"/>
        <end position="291"/>
    </location>
</feature>
<protein>
    <submittedName>
        <fullName evidence="6">Stress-induced-phosphoprotein</fullName>
    </submittedName>
</protein>
<keyword evidence="7" id="KW-1185">Reference proteome</keyword>
<evidence type="ECO:0000256" key="5">
    <source>
        <dbReference type="SAM" id="Phobius"/>
    </source>
</evidence>
<evidence type="ECO:0000313" key="7">
    <source>
        <dbReference type="Proteomes" id="UP001363151"/>
    </source>
</evidence>
<dbReference type="EMBL" id="JBBJCI010000285">
    <property type="protein sequence ID" value="KAK7236268.1"/>
    <property type="molecule type" value="Genomic_DNA"/>
</dbReference>
<feature type="transmembrane region" description="Helical" evidence="5">
    <location>
        <begin position="297"/>
        <end position="317"/>
    </location>
</feature>
<comment type="caution">
    <text evidence="6">The sequence shown here is derived from an EMBL/GenBank/DDBJ whole genome shotgun (WGS) entry which is preliminary data.</text>
</comment>
<dbReference type="PANTHER" id="PTHR22904:SF533">
    <property type="entry name" value="HSP70-HSP90 ORGANIZING PROTEIN 3"/>
    <property type="match status" value="1"/>
</dbReference>
<feature type="repeat" description="TPR" evidence="3">
    <location>
        <begin position="78"/>
        <end position="111"/>
    </location>
</feature>
<organism evidence="6 7">
    <name type="scientific">Aureococcus anophagefferens</name>
    <name type="common">Harmful bloom alga</name>
    <dbReference type="NCBI Taxonomy" id="44056"/>
    <lineage>
        <taxon>Eukaryota</taxon>
        <taxon>Sar</taxon>
        <taxon>Stramenopiles</taxon>
        <taxon>Ochrophyta</taxon>
        <taxon>Pelagophyceae</taxon>
        <taxon>Pelagomonadales</taxon>
        <taxon>Pelagomonadaceae</taxon>
        <taxon>Aureococcus</taxon>
    </lineage>
</organism>
<keyword evidence="2 3" id="KW-0802">TPR repeat</keyword>
<dbReference type="Gene3D" id="1.25.40.10">
    <property type="entry name" value="Tetratricopeptide repeat domain"/>
    <property type="match status" value="1"/>
</dbReference>
<keyword evidence="5" id="KW-1133">Transmembrane helix</keyword>
<dbReference type="PROSITE" id="PS50005">
    <property type="entry name" value="TPR"/>
    <property type="match status" value="1"/>
</dbReference>
<name>A0ABR1FRJ8_AURAN</name>
<keyword evidence="5" id="KW-0812">Transmembrane</keyword>
<evidence type="ECO:0000256" key="3">
    <source>
        <dbReference type="PROSITE-ProRule" id="PRU00339"/>
    </source>
</evidence>
<accession>A0ABR1FRJ8</accession>
<dbReference type="SUPFAM" id="SSF48452">
    <property type="entry name" value="TPR-like"/>
    <property type="match status" value="1"/>
</dbReference>
<dbReference type="SMART" id="SM00028">
    <property type="entry name" value="TPR"/>
    <property type="match status" value="3"/>
</dbReference>
<keyword evidence="5" id="KW-0472">Membrane</keyword>
<dbReference type="InterPro" id="IPR011990">
    <property type="entry name" value="TPR-like_helical_dom_sf"/>
</dbReference>
<feature type="transmembrane region" description="Helical" evidence="5">
    <location>
        <begin position="158"/>
        <end position="180"/>
    </location>
</feature>
<evidence type="ECO:0000256" key="2">
    <source>
        <dbReference type="ARBA" id="ARBA00022803"/>
    </source>
</evidence>
<feature type="region of interest" description="Disordered" evidence="4">
    <location>
        <begin position="244"/>
        <end position="267"/>
    </location>
</feature>
<dbReference type="Proteomes" id="UP001363151">
    <property type="component" value="Unassembled WGS sequence"/>
</dbReference>
<sequence length="350" mass="36837">MPSTSAQAKARGSSLYAAKDYAGAARCFGEAIAAAGPADDAELHVYYGNRCACYQQLRRWREALEDAEAATSIKPGWAKGWARLGACLRQAGRGNEARAALAKAAELEPANASYARAARGDAGPAFAAGDGVLGTLVKAAAHIQVWFAGLDGLNKDGVVVAVVFAFYFGLMMVQSAVMGLKRLGVGGPRSRPRGVPPPSDPYERYAAPAAAGPACCDKYGRRTYGGTYDAYGRPARGHPDYADDAYGDAYDAPPPPPRRPSSYGSYGGSSSYGSGGGMGMMGFAAIMVAAWKLPPYFGHAPFFGMSPMTFMWLVQMLQNQNRRGGRRMPMGGMGGLGGLGGFGRRRGMFF</sequence>
<evidence type="ECO:0000256" key="4">
    <source>
        <dbReference type="SAM" id="MobiDB-lite"/>
    </source>
</evidence>
<gene>
    <name evidence="6" type="ORF">SO694_00061198</name>
</gene>